<accession>A0A512DF86</accession>
<dbReference type="Pfam" id="PF00990">
    <property type="entry name" value="GGDEF"/>
    <property type="match status" value="1"/>
</dbReference>
<dbReference type="PANTHER" id="PTHR45138:SF9">
    <property type="entry name" value="DIGUANYLATE CYCLASE DGCM-RELATED"/>
    <property type="match status" value="1"/>
</dbReference>
<evidence type="ECO:0000256" key="2">
    <source>
        <dbReference type="SAM" id="Phobius"/>
    </source>
</evidence>
<dbReference type="InterPro" id="IPR043128">
    <property type="entry name" value="Rev_trsase/Diguanyl_cyclase"/>
</dbReference>
<keyword evidence="2" id="KW-0472">Membrane</keyword>
<dbReference type="Gene3D" id="3.30.70.270">
    <property type="match status" value="1"/>
</dbReference>
<feature type="transmembrane region" description="Helical" evidence="2">
    <location>
        <begin position="155"/>
        <end position="175"/>
    </location>
</feature>
<keyword evidence="2" id="KW-0812">Transmembrane</keyword>
<dbReference type="PANTHER" id="PTHR45138">
    <property type="entry name" value="REGULATORY COMPONENTS OF SENSORY TRANSDUCTION SYSTEM"/>
    <property type="match status" value="1"/>
</dbReference>
<feature type="transmembrane region" description="Helical" evidence="2">
    <location>
        <begin position="128"/>
        <end position="149"/>
    </location>
</feature>
<feature type="domain" description="GGDEF" evidence="3">
    <location>
        <begin position="216"/>
        <end position="345"/>
    </location>
</feature>
<dbReference type="SUPFAM" id="SSF55073">
    <property type="entry name" value="Nucleotide cyclase"/>
    <property type="match status" value="1"/>
</dbReference>
<gene>
    <name evidence="4" type="ORF">CAE01nite_28170</name>
</gene>
<name>A0A512DF86_9CELL</name>
<dbReference type="Proteomes" id="UP000321181">
    <property type="component" value="Unassembled WGS sequence"/>
</dbReference>
<protein>
    <recommendedName>
        <fullName evidence="3">GGDEF domain-containing protein</fullName>
    </recommendedName>
</protein>
<dbReference type="SMART" id="SM00267">
    <property type="entry name" value="GGDEF"/>
    <property type="match status" value="1"/>
</dbReference>
<keyword evidence="5" id="KW-1185">Reference proteome</keyword>
<dbReference type="NCBIfam" id="TIGR00254">
    <property type="entry name" value="GGDEF"/>
    <property type="match status" value="1"/>
</dbReference>
<dbReference type="GO" id="GO:0052621">
    <property type="term" value="F:diguanylate cyclase activity"/>
    <property type="evidence" value="ECO:0007669"/>
    <property type="project" value="TreeGrafter"/>
</dbReference>
<evidence type="ECO:0000256" key="1">
    <source>
        <dbReference type="SAM" id="MobiDB-lite"/>
    </source>
</evidence>
<dbReference type="CDD" id="cd01949">
    <property type="entry name" value="GGDEF"/>
    <property type="match status" value="1"/>
</dbReference>
<dbReference type="EMBL" id="BJYY01000018">
    <property type="protein sequence ID" value="GEO35092.1"/>
    <property type="molecule type" value="Genomic_DNA"/>
</dbReference>
<proteinExistence type="predicted"/>
<dbReference type="InterPro" id="IPR029787">
    <property type="entry name" value="Nucleotide_cyclase"/>
</dbReference>
<reference evidence="4 5" key="1">
    <citation type="submission" date="2019-07" db="EMBL/GenBank/DDBJ databases">
        <title>Whole genome shotgun sequence of Cellulomonas aerilata NBRC 106308.</title>
        <authorList>
            <person name="Hosoyama A."/>
            <person name="Uohara A."/>
            <person name="Ohji S."/>
            <person name="Ichikawa N."/>
        </authorList>
    </citation>
    <scope>NUCLEOTIDE SEQUENCE [LARGE SCALE GENOMIC DNA]</scope>
    <source>
        <strain evidence="4 5">NBRC 106308</strain>
    </source>
</reference>
<sequence>MRFGVVERLRRAIQPRDRSAAARVLAVALVLAMVATVGWEVIAWLQGRPGSDAGTVVTSMGVLGFFVVLALLLIRFPDRVPVVTWPAVAVLQPFGTAVTVIAADDASAGSQFGLVYAVVFAASQFRALFAWSVTALAVLADAWIVFAVLDAGPAVSDLLVVACALPMITLVLQLTNGHQDRLHARLDELAGTDSLTGLATRRRLLEAGTRALADGRPVGLLVVDVDRFKQLNDAHGHPVGDLVLVQLAQLLAGLAAGADVPARLGGDELALLVHGGPDETRRRAADLHDAVRRQRWRRAGLQPTVSVGWAASLPGWGFDELYEAADRAMYEAKSEGRDRVTGAADPDGRTSLV</sequence>
<feature type="region of interest" description="Disordered" evidence="1">
    <location>
        <begin position="333"/>
        <end position="353"/>
    </location>
</feature>
<dbReference type="InterPro" id="IPR050469">
    <property type="entry name" value="Diguanylate_Cyclase"/>
</dbReference>
<dbReference type="GO" id="GO:0005886">
    <property type="term" value="C:plasma membrane"/>
    <property type="evidence" value="ECO:0007669"/>
    <property type="project" value="TreeGrafter"/>
</dbReference>
<dbReference type="AlphaFoldDB" id="A0A512DF86"/>
<evidence type="ECO:0000313" key="4">
    <source>
        <dbReference type="EMBL" id="GEO35092.1"/>
    </source>
</evidence>
<feature type="transmembrane region" description="Helical" evidence="2">
    <location>
        <begin position="54"/>
        <end position="74"/>
    </location>
</feature>
<dbReference type="InterPro" id="IPR000160">
    <property type="entry name" value="GGDEF_dom"/>
</dbReference>
<dbReference type="PROSITE" id="PS50887">
    <property type="entry name" value="GGDEF"/>
    <property type="match status" value="1"/>
</dbReference>
<organism evidence="4 5">
    <name type="scientific">Cellulomonas aerilata</name>
    <dbReference type="NCBI Taxonomy" id="515326"/>
    <lineage>
        <taxon>Bacteria</taxon>
        <taxon>Bacillati</taxon>
        <taxon>Actinomycetota</taxon>
        <taxon>Actinomycetes</taxon>
        <taxon>Micrococcales</taxon>
        <taxon>Cellulomonadaceae</taxon>
        <taxon>Cellulomonas</taxon>
    </lineage>
</organism>
<evidence type="ECO:0000313" key="5">
    <source>
        <dbReference type="Proteomes" id="UP000321181"/>
    </source>
</evidence>
<feature type="transmembrane region" description="Helical" evidence="2">
    <location>
        <begin position="20"/>
        <end position="42"/>
    </location>
</feature>
<dbReference type="GO" id="GO:0043709">
    <property type="term" value="P:cell adhesion involved in single-species biofilm formation"/>
    <property type="evidence" value="ECO:0007669"/>
    <property type="project" value="TreeGrafter"/>
</dbReference>
<evidence type="ECO:0000259" key="3">
    <source>
        <dbReference type="PROSITE" id="PS50887"/>
    </source>
</evidence>
<comment type="caution">
    <text evidence="4">The sequence shown here is derived from an EMBL/GenBank/DDBJ whole genome shotgun (WGS) entry which is preliminary data.</text>
</comment>
<keyword evidence="2" id="KW-1133">Transmembrane helix</keyword>
<dbReference type="GO" id="GO:1902201">
    <property type="term" value="P:negative regulation of bacterial-type flagellum-dependent cell motility"/>
    <property type="evidence" value="ECO:0007669"/>
    <property type="project" value="TreeGrafter"/>
</dbReference>